<protein>
    <submittedName>
        <fullName evidence="3">Uncharacterized protein</fullName>
    </submittedName>
</protein>
<feature type="compositionally biased region" description="Acidic residues" evidence="1">
    <location>
        <begin position="1"/>
        <end position="10"/>
    </location>
</feature>
<name>A0A914ZVE9_PARUN</name>
<accession>A0A914ZVE9</accession>
<dbReference type="AlphaFoldDB" id="A0A914ZVE9"/>
<evidence type="ECO:0000313" key="3">
    <source>
        <dbReference type="WBParaSite" id="PgB24X_g015_t02"/>
    </source>
</evidence>
<proteinExistence type="predicted"/>
<dbReference type="WBParaSite" id="PgB24X_g015_t02">
    <property type="protein sequence ID" value="PgB24X_g015_t02"/>
    <property type="gene ID" value="PgB24X_g015"/>
</dbReference>
<evidence type="ECO:0000313" key="2">
    <source>
        <dbReference type="Proteomes" id="UP000887569"/>
    </source>
</evidence>
<evidence type="ECO:0000256" key="1">
    <source>
        <dbReference type="SAM" id="MobiDB-lite"/>
    </source>
</evidence>
<organism evidence="2 3">
    <name type="scientific">Parascaris univalens</name>
    <name type="common">Nematode worm</name>
    <dbReference type="NCBI Taxonomy" id="6257"/>
    <lineage>
        <taxon>Eukaryota</taxon>
        <taxon>Metazoa</taxon>
        <taxon>Ecdysozoa</taxon>
        <taxon>Nematoda</taxon>
        <taxon>Chromadorea</taxon>
        <taxon>Rhabditida</taxon>
        <taxon>Spirurina</taxon>
        <taxon>Ascaridomorpha</taxon>
        <taxon>Ascaridoidea</taxon>
        <taxon>Ascarididae</taxon>
        <taxon>Parascaris</taxon>
    </lineage>
</organism>
<feature type="region of interest" description="Disordered" evidence="1">
    <location>
        <begin position="1"/>
        <end position="49"/>
    </location>
</feature>
<sequence>MFAEHEEELGSEMVTETASVEDFNMAITASPKSQPDGTSSTVTLDDTTSDRVSTRIVELEIETSGTQRPIPTDRVLTEHVTAGLSAETTTTAFIFEPVNEPEIPIGPPSFEPAKEDSPHEIVSAIAQPETPVQIQIQPVPNQSNVEHIPEEDEPNEPVPNNMTPEFDQQWPSSTVPNIKATEITSADAPAVDSTTQKVVEHMPTEDVHDVAMATSSNEVERTIMIVNDESETANNEVRDEHREAQQQKTNGAMKSTAVAFAFVASTLLFAF</sequence>
<keyword evidence="2" id="KW-1185">Reference proteome</keyword>
<feature type="compositionally biased region" description="Low complexity" evidence="1">
    <location>
        <begin position="36"/>
        <end position="47"/>
    </location>
</feature>
<dbReference type="Proteomes" id="UP000887569">
    <property type="component" value="Unplaced"/>
</dbReference>
<reference evidence="3" key="1">
    <citation type="submission" date="2022-11" db="UniProtKB">
        <authorList>
            <consortium name="WormBaseParasite"/>
        </authorList>
    </citation>
    <scope>IDENTIFICATION</scope>
</reference>